<dbReference type="Proteomes" id="UP000001072">
    <property type="component" value="Unassembled WGS sequence"/>
</dbReference>
<dbReference type="eggNOG" id="ENOG502RCPY">
    <property type="taxonomic scope" value="Eukaryota"/>
</dbReference>
<comment type="similarity">
    <text evidence="3">Belongs to the CHZ1 family.</text>
</comment>
<evidence type="ECO:0000256" key="3">
    <source>
        <dbReference type="ARBA" id="ARBA00008057"/>
    </source>
</evidence>
<dbReference type="GeneID" id="18932738"/>
<keyword evidence="5" id="KW-0539">Nucleus</keyword>
<accession>F4R308</accession>
<evidence type="ECO:0000313" key="8">
    <source>
        <dbReference type="EMBL" id="EGG12546.1"/>
    </source>
</evidence>
<feature type="compositionally biased region" description="Acidic residues" evidence="6">
    <location>
        <begin position="81"/>
        <end position="120"/>
    </location>
</feature>
<dbReference type="SMART" id="SM01082">
    <property type="entry name" value="CHZ"/>
    <property type="match status" value="1"/>
</dbReference>
<keyword evidence="4" id="KW-0143">Chaperone</keyword>
<feature type="compositionally biased region" description="Acidic residues" evidence="6">
    <location>
        <begin position="44"/>
        <end position="59"/>
    </location>
</feature>
<reference evidence="9" key="1">
    <citation type="journal article" date="2011" name="Proc. Natl. Acad. Sci. U.S.A.">
        <title>Obligate biotrophy features unraveled by the genomic analysis of rust fungi.</title>
        <authorList>
            <person name="Duplessis S."/>
            <person name="Cuomo C.A."/>
            <person name="Lin Y.-C."/>
            <person name="Aerts A."/>
            <person name="Tisserant E."/>
            <person name="Veneault-Fourrey C."/>
            <person name="Joly D.L."/>
            <person name="Hacquard S."/>
            <person name="Amselem J."/>
            <person name="Cantarel B.L."/>
            <person name="Chiu R."/>
            <person name="Coutinho P.M."/>
            <person name="Feau N."/>
            <person name="Field M."/>
            <person name="Frey P."/>
            <person name="Gelhaye E."/>
            <person name="Goldberg J."/>
            <person name="Grabherr M.G."/>
            <person name="Kodira C.D."/>
            <person name="Kohler A."/>
            <person name="Kuees U."/>
            <person name="Lindquist E.A."/>
            <person name="Lucas S.M."/>
            <person name="Mago R."/>
            <person name="Mauceli E."/>
            <person name="Morin E."/>
            <person name="Murat C."/>
            <person name="Pangilinan J.L."/>
            <person name="Park R."/>
            <person name="Pearson M."/>
            <person name="Quesneville H."/>
            <person name="Rouhier N."/>
            <person name="Sakthikumar S."/>
            <person name="Salamov A.A."/>
            <person name="Schmutz J."/>
            <person name="Selles B."/>
            <person name="Shapiro H."/>
            <person name="Tanguay P."/>
            <person name="Tuskan G.A."/>
            <person name="Henrissat B."/>
            <person name="Van de Peer Y."/>
            <person name="Rouze P."/>
            <person name="Ellis J.G."/>
            <person name="Dodds P.N."/>
            <person name="Schein J.E."/>
            <person name="Zhong S."/>
            <person name="Hamelin R.C."/>
            <person name="Grigoriev I.V."/>
            <person name="Szabo L.J."/>
            <person name="Martin F."/>
        </authorList>
    </citation>
    <scope>NUCLEOTIDE SEQUENCE [LARGE SCALE GENOMIC DNA]</scope>
    <source>
        <strain evidence="9">98AG31 / pathotype 3-4-7</strain>
    </source>
</reference>
<dbReference type="AlphaFoldDB" id="F4R308"/>
<dbReference type="RefSeq" id="XP_007403484.1">
    <property type="nucleotide sequence ID" value="XM_007403422.1"/>
</dbReference>
<feature type="compositionally biased region" description="Basic and acidic residues" evidence="6">
    <location>
        <begin position="71"/>
        <end position="80"/>
    </location>
</feature>
<comment type="subcellular location">
    <subcellularLocation>
        <location evidence="2">Nucleus</location>
    </subcellularLocation>
</comment>
<evidence type="ECO:0000256" key="4">
    <source>
        <dbReference type="ARBA" id="ARBA00023186"/>
    </source>
</evidence>
<feature type="compositionally biased region" description="Low complexity" evidence="6">
    <location>
        <begin position="1"/>
        <end position="12"/>
    </location>
</feature>
<dbReference type="VEuPathDB" id="FungiDB:MELLADRAFT_76210"/>
<gene>
    <name evidence="8" type="ORF">MELLADRAFT_76210</name>
</gene>
<evidence type="ECO:0000256" key="5">
    <source>
        <dbReference type="ARBA" id="ARBA00023242"/>
    </source>
</evidence>
<protein>
    <recommendedName>
        <fullName evidence="7">Histone chaperone domain-containing protein</fullName>
    </recommendedName>
</protein>
<feature type="region of interest" description="Disordered" evidence="6">
    <location>
        <begin position="1"/>
        <end position="120"/>
    </location>
</feature>
<dbReference type="Pfam" id="PF09649">
    <property type="entry name" value="CHZ"/>
    <property type="match status" value="1"/>
</dbReference>
<name>F4R308_MELLP</name>
<evidence type="ECO:0000313" key="9">
    <source>
        <dbReference type="Proteomes" id="UP000001072"/>
    </source>
</evidence>
<comment type="function">
    <text evidence="1">Forms a chaperone-bound H2A.Z-H2B complex that acts as a source for SWR1 complex-dependent H2A to H2A.Z histone replacement in chromatin.</text>
</comment>
<evidence type="ECO:0000256" key="6">
    <source>
        <dbReference type="SAM" id="MobiDB-lite"/>
    </source>
</evidence>
<sequence>MTDSTSVKSSDPSSKRAGEESAAVPDAKKNKSMDSDVPPQGEGGDFDDDDEDDLAEIDESNIISGARTRGKKIDFTKIADEGVDEDDEDDEDVVVGDESKDLEDDEDSHDEDEDEEADDK</sequence>
<dbReference type="InterPro" id="IPR019098">
    <property type="entry name" value="Histone_chaperone_domain_CHZ"/>
</dbReference>
<evidence type="ECO:0000256" key="1">
    <source>
        <dbReference type="ARBA" id="ARBA00002212"/>
    </source>
</evidence>
<feature type="domain" description="Histone chaperone" evidence="7">
    <location>
        <begin position="48"/>
        <end position="84"/>
    </location>
</feature>
<dbReference type="STRING" id="747676.F4R308"/>
<dbReference type="GO" id="GO:0005634">
    <property type="term" value="C:nucleus"/>
    <property type="evidence" value="ECO:0007669"/>
    <property type="project" value="UniProtKB-SubCell"/>
</dbReference>
<dbReference type="HOGENOM" id="CLU_2027906_0_0_1"/>
<keyword evidence="9" id="KW-1185">Reference proteome</keyword>
<dbReference type="KEGG" id="mlr:MELLADRAFT_76210"/>
<evidence type="ECO:0000259" key="7">
    <source>
        <dbReference type="SMART" id="SM01082"/>
    </source>
</evidence>
<proteinExistence type="inferred from homology"/>
<dbReference type="EMBL" id="GL883090">
    <property type="protein sequence ID" value="EGG12546.1"/>
    <property type="molecule type" value="Genomic_DNA"/>
</dbReference>
<organism evidence="9">
    <name type="scientific">Melampsora larici-populina (strain 98AG31 / pathotype 3-4-7)</name>
    <name type="common">Poplar leaf rust fungus</name>
    <dbReference type="NCBI Taxonomy" id="747676"/>
    <lineage>
        <taxon>Eukaryota</taxon>
        <taxon>Fungi</taxon>
        <taxon>Dikarya</taxon>
        <taxon>Basidiomycota</taxon>
        <taxon>Pucciniomycotina</taxon>
        <taxon>Pucciniomycetes</taxon>
        <taxon>Pucciniales</taxon>
        <taxon>Melampsoraceae</taxon>
        <taxon>Melampsora</taxon>
    </lineage>
</organism>
<evidence type="ECO:0000256" key="2">
    <source>
        <dbReference type="ARBA" id="ARBA00004123"/>
    </source>
</evidence>
<dbReference type="InParanoid" id="F4R308"/>